<dbReference type="EMBL" id="CAUYUJ010004136">
    <property type="protein sequence ID" value="CAK0808310.1"/>
    <property type="molecule type" value="Genomic_DNA"/>
</dbReference>
<keyword evidence="3" id="KW-1185">Reference proteome</keyword>
<feature type="region of interest" description="Disordered" evidence="1">
    <location>
        <begin position="286"/>
        <end position="339"/>
    </location>
</feature>
<reference evidence="2" key="1">
    <citation type="submission" date="2023-10" db="EMBL/GenBank/DDBJ databases">
        <authorList>
            <person name="Chen Y."/>
            <person name="Shah S."/>
            <person name="Dougan E. K."/>
            <person name="Thang M."/>
            <person name="Chan C."/>
        </authorList>
    </citation>
    <scope>NUCLEOTIDE SEQUENCE [LARGE SCALE GENOMIC DNA]</scope>
</reference>
<comment type="caution">
    <text evidence="2">The sequence shown here is derived from an EMBL/GenBank/DDBJ whole genome shotgun (WGS) entry which is preliminary data.</text>
</comment>
<evidence type="ECO:0000313" key="3">
    <source>
        <dbReference type="Proteomes" id="UP001189429"/>
    </source>
</evidence>
<protein>
    <submittedName>
        <fullName evidence="2">Uncharacterized protein</fullName>
    </submittedName>
</protein>
<accession>A0ABN9QQ27</accession>
<feature type="compositionally biased region" description="Polar residues" evidence="1">
    <location>
        <begin position="294"/>
        <end position="304"/>
    </location>
</feature>
<organism evidence="2 3">
    <name type="scientific">Prorocentrum cordatum</name>
    <dbReference type="NCBI Taxonomy" id="2364126"/>
    <lineage>
        <taxon>Eukaryota</taxon>
        <taxon>Sar</taxon>
        <taxon>Alveolata</taxon>
        <taxon>Dinophyceae</taxon>
        <taxon>Prorocentrales</taxon>
        <taxon>Prorocentraceae</taxon>
        <taxon>Prorocentrum</taxon>
    </lineage>
</organism>
<sequence>MKASALLANLVLKEKCVCVPLWAPLSAEVEEEARQILGSVSERWRLFRIAPMAKALGALLGPAASTDLQWAPTLEKWEWRAGQIAAAPYDAQTAVQVYHERALAVASYKAQLIPLPKRLPKAEHHVLCRLLRAPGSWLGLLDFSALDLLAFTPIHLLGDLCAAARVRTATQTLVTWRAMARALRETAARCLSLEALGRGLAWPGFWEARPLAMLLEEAATLLGSEIALRVASLEAEARRCEGRRHRLQAALMRALALPDRRSGLAARVRKRLEKWRVTNLTANAPSSFDDGHVSGSSREYSSQALPLRERRSSTQSRPPMVPPLVGMPGPPLQAGGSRLGGGSWPGAWDDQDLDLNDKRGSNFCTAWGSECTFQ</sequence>
<feature type="compositionally biased region" description="Low complexity" evidence="1">
    <location>
        <begin position="323"/>
        <end position="336"/>
    </location>
</feature>
<gene>
    <name evidence="2" type="ORF">PCOR1329_LOCUS13946</name>
</gene>
<proteinExistence type="predicted"/>
<evidence type="ECO:0000313" key="2">
    <source>
        <dbReference type="EMBL" id="CAK0808310.1"/>
    </source>
</evidence>
<dbReference type="Proteomes" id="UP001189429">
    <property type="component" value="Unassembled WGS sequence"/>
</dbReference>
<evidence type="ECO:0000256" key="1">
    <source>
        <dbReference type="SAM" id="MobiDB-lite"/>
    </source>
</evidence>
<name>A0ABN9QQ27_9DINO</name>